<organism evidence="2">
    <name type="scientific">Manihot esculenta</name>
    <name type="common">Cassava</name>
    <name type="synonym">Jatropha manihot</name>
    <dbReference type="NCBI Taxonomy" id="3983"/>
    <lineage>
        <taxon>Eukaryota</taxon>
        <taxon>Viridiplantae</taxon>
        <taxon>Streptophyta</taxon>
        <taxon>Embryophyta</taxon>
        <taxon>Tracheophyta</taxon>
        <taxon>Spermatophyta</taxon>
        <taxon>Magnoliopsida</taxon>
        <taxon>eudicotyledons</taxon>
        <taxon>Gunneridae</taxon>
        <taxon>Pentapetalae</taxon>
        <taxon>rosids</taxon>
        <taxon>fabids</taxon>
        <taxon>Malpighiales</taxon>
        <taxon>Euphorbiaceae</taxon>
        <taxon>Crotonoideae</taxon>
        <taxon>Manihoteae</taxon>
        <taxon>Manihot</taxon>
    </lineage>
</organism>
<accession>A0A2C9WL47</accession>
<proteinExistence type="predicted"/>
<dbReference type="EMBL" id="CM004387">
    <property type="protein sequence ID" value="OAY60401.1"/>
    <property type="molecule type" value="Genomic_DNA"/>
</dbReference>
<feature type="transmembrane region" description="Helical" evidence="1">
    <location>
        <begin position="6"/>
        <end position="24"/>
    </location>
</feature>
<dbReference type="AlphaFoldDB" id="A0A2C9WL47"/>
<keyword evidence="1" id="KW-1133">Transmembrane helix</keyword>
<reference evidence="2" key="1">
    <citation type="submission" date="2016-02" db="EMBL/GenBank/DDBJ databases">
        <title>WGS assembly of Manihot esculenta.</title>
        <authorList>
            <person name="Bredeson J.V."/>
            <person name="Prochnik S.E."/>
            <person name="Lyons J.B."/>
            <person name="Schmutz J."/>
            <person name="Grimwood J."/>
            <person name="Vrebalov J."/>
            <person name="Bart R.S."/>
            <person name="Amuge T."/>
            <person name="Ferguson M.E."/>
            <person name="Green R."/>
            <person name="Putnam N."/>
            <person name="Stites J."/>
            <person name="Rounsley S."/>
            <person name="Rokhsar D.S."/>
        </authorList>
    </citation>
    <scope>NUCLEOTIDE SEQUENCE [LARGE SCALE GENOMIC DNA]</scope>
    <source>
        <tissue evidence="2">Leaf</tissue>
    </source>
</reference>
<evidence type="ECO:0000256" key="1">
    <source>
        <dbReference type="SAM" id="Phobius"/>
    </source>
</evidence>
<gene>
    <name evidence="2" type="ORF">MANES_01G109400</name>
</gene>
<evidence type="ECO:0000313" key="2">
    <source>
        <dbReference type="EMBL" id="OAY60401.1"/>
    </source>
</evidence>
<keyword evidence="1" id="KW-0812">Transmembrane</keyword>
<sequence>MIKLCIWVCSHCLWLLYNLISLLIRMEGREKMV</sequence>
<name>A0A2C9WL47_MANES</name>
<protein>
    <submittedName>
        <fullName evidence="2">Uncharacterized protein</fullName>
    </submittedName>
</protein>
<keyword evidence="1" id="KW-0472">Membrane</keyword>